<protein>
    <submittedName>
        <fullName evidence="2">Uncharacterized protein</fullName>
    </submittedName>
</protein>
<feature type="region of interest" description="Disordered" evidence="1">
    <location>
        <begin position="1"/>
        <end position="62"/>
    </location>
</feature>
<sequence length="62" mass="6454">MAVVAPTIRHSVADDGPARTSIAEIGEDGPNGPVLPGLSMSTPGTPIRRHRKPDRERSVAGV</sequence>
<comment type="caution">
    <text evidence="2">The sequence shown here is derived from an EMBL/GenBank/DDBJ whole genome shotgun (WGS) entry which is preliminary data.</text>
</comment>
<gene>
    <name evidence="2" type="ORF">ACFPFO_14930</name>
</gene>
<accession>A0ABD5QH14</accession>
<organism evidence="2 3">
    <name type="scientific">Saliphagus infecundisoli</name>
    <dbReference type="NCBI Taxonomy" id="1849069"/>
    <lineage>
        <taxon>Archaea</taxon>
        <taxon>Methanobacteriati</taxon>
        <taxon>Methanobacteriota</taxon>
        <taxon>Stenosarchaea group</taxon>
        <taxon>Halobacteria</taxon>
        <taxon>Halobacteriales</taxon>
        <taxon>Natrialbaceae</taxon>
        <taxon>Saliphagus</taxon>
    </lineage>
</organism>
<reference evidence="2 3" key="1">
    <citation type="journal article" date="2019" name="Int. J. Syst. Evol. Microbiol.">
        <title>The Global Catalogue of Microorganisms (GCM) 10K type strain sequencing project: providing services to taxonomists for standard genome sequencing and annotation.</title>
        <authorList>
            <consortium name="The Broad Institute Genomics Platform"/>
            <consortium name="The Broad Institute Genome Sequencing Center for Infectious Disease"/>
            <person name="Wu L."/>
            <person name="Ma J."/>
        </authorList>
    </citation>
    <scope>NUCLEOTIDE SEQUENCE [LARGE SCALE GENOMIC DNA]</scope>
    <source>
        <strain evidence="2 3">CGMCC 1.15824</strain>
    </source>
</reference>
<proteinExistence type="predicted"/>
<evidence type="ECO:0000313" key="3">
    <source>
        <dbReference type="Proteomes" id="UP001595925"/>
    </source>
</evidence>
<dbReference type="Proteomes" id="UP001595925">
    <property type="component" value="Unassembled WGS sequence"/>
</dbReference>
<dbReference type="RefSeq" id="WP_224828449.1">
    <property type="nucleotide sequence ID" value="NZ_JAIVEF010000006.1"/>
</dbReference>
<keyword evidence="3" id="KW-1185">Reference proteome</keyword>
<feature type="compositionally biased region" description="Basic and acidic residues" evidence="1">
    <location>
        <begin position="53"/>
        <end position="62"/>
    </location>
</feature>
<dbReference type="EMBL" id="JBHSJG010000038">
    <property type="protein sequence ID" value="MFC4989037.1"/>
    <property type="molecule type" value="Genomic_DNA"/>
</dbReference>
<dbReference type="AlphaFoldDB" id="A0ABD5QH14"/>
<name>A0ABD5QH14_9EURY</name>
<evidence type="ECO:0000256" key="1">
    <source>
        <dbReference type="SAM" id="MobiDB-lite"/>
    </source>
</evidence>
<evidence type="ECO:0000313" key="2">
    <source>
        <dbReference type="EMBL" id="MFC4989037.1"/>
    </source>
</evidence>